<name>A0AAW7K998_9GAMM</name>
<evidence type="ECO:0000313" key="2">
    <source>
        <dbReference type="Proteomes" id="UP001167864"/>
    </source>
</evidence>
<dbReference type="RefSeq" id="WP_289818067.1">
    <property type="nucleotide sequence ID" value="NZ_JAUEHU010000012.1"/>
</dbReference>
<protein>
    <recommendedName>
        <fullName evidence="3">Phage protein</fullName>
    </recommendedName>
</protein>
<evidence type="ECO:0000313" key="1">
    <source>
        <dbReference type="EMBL" id="MDN0088325.1"/>
    </source>
</evidence>
<sequence length="288" mass="31052">MNSYSKKLLRYEFTTTNGAFDEEGNNTLSVGNLKSSFRVGAYGSYGGVQSEITLFGLSADRLALLSGKGIGVWTPTQDTSVNVYVGEDKIFSGGIYASYANMNGQPETALVMNAIAGLKLKTASSSAFSQPGAVPVSTMLSAICNIFGFRLEATGLDGIIAQNPHFAGSPMDQIRDICLAHNLWYQVFDNVLTVWPAKSAVDDIVPLVSTESGLIGYPVFSQSGITFQNRFSTLLSQGRVIELETSLPNASGRYLLNIVEHYLSSWTDGGSWHTVCQATRVIQEKQNG</sequence>
<accession>A0AAW7K998</accession>
<organism evidence="1 2">
    <name type="scientific">Yersinia nurmii</name>
    <dbReference type="NCBI Taxonomy" id="685706"/>
    <lineage>
        <taxon>Bacteria</taxon>
        <taxon>Pseudomonadati</taxon>
        <taxon>Pseudomonadota</taxon>
        <taxon>Gammaproteobacteria</taxon>
        <taxon>Enterobacterales</taxon>
        <taxon>Yersiniaceae</taxon>
        <taxon>Yersinia</taxon>
    </lineage>
</organism>
<reference evidence="1" key="1">
    <citation type="submission" date="2023-06" db="EMBL/GenBank/DDBJ databases">
        <authorList>
            <person name="Polev D.E."/>
            <person name="Saitova A.T."/>
            <person name="Bogumilchik E.A."/>
            <person name="Kokorina G.I."/>
            <person name="Voskresenskaia E.A."/>
        </authorList>
    </citation>
    <scope>NUCLEOTIDE SEQUENCE</scope>
    <source>
        <strain evidence="1">2145 StPb PI</strain>
    </source>
</reference>
<dbReference type="Proteomes" id="UP001167864">
    <property type="component" value="Unassembled WGS sequence"/>
</dbReference>
<comment type="caution">
    <text evidence="1">The sequence shown here is derived from an EMBL/GenBank/DDBJ whole genome shotgun (WGS) entry which is preliminary data.</text>
</comment>
<evidence type="ECO:0008006" key="3">
    <source>
        <dbReference type="Google" id="ProtNLM"/>
    </source>
</evidence>
<proteinExistence type="predicted"/>
<dbReference type="AlphaFoldDB" id="A0AAW7K998"/>
<dbReference type="EMBL" id="JAUEHU010000012">
    <property type="protein sequence ID" value="MDN0088325.1"/>
    <property type="molecule type" value="Genomic_DNA"/>
</dbReference>
<gene>
    <name evidence="1" type="ORF">QVN42_13220</name>
</gene>